<keyword evidence="3" id="KW-1185">Reference proteome</keyword>
<dbReference type="AlphaFoldDB" id="A0AAD4WL47"/>
<evidence type="ECO:0000313" key="3">
    <source>
        <dbReference type="Proteomes" id="UP001054821"/>
    </source>
</evidence>
<dbReference type="InterPro" id="IPR013103">
    <property type="entry name" value="RVT_2"/>
</dbReference>
<name>A0AAD4WL47_PRUDU</name>
<protein>
    <recommendedName>
        <fullName evidence="1">Reverse transcriptase Ty1/copia-type domain-containing protein</fullName>
    </recommendedName>
</protein>
<dbReference type="Pfam" id="PF07727">
    <property type="entry name" value="RVT_2"/>
    <property type="match status" value="1"/>
</dbReference>
<comment type="caution">
    <text evidence="2">The sequence shown here is derived from an EMBL/GenBank/DDBJ whole genome shotgun (WGS) entry which is preliminary data.</text>
</comment>
<evidence type="ECO:0000259" key="1">
    <source>
        <dbReference type="Pfam" id="PF07727"/>
    </source>
</evidence>
<organism evidence="2 3">
    <name type="scientific">Prunus dulcis</name>
    <name type="common">Almond</name>
    <name type="synonym">Amygdalus dulcis</name>
    <dbReference type="NCBI Taxonomy" id="3755"/>
    <lineage>
        <taxon>Eukaryota</taxon>
        <taxon>Viridiplantae</taxon>
        <taxon>Streptophyta</taxon>
        <taxon>Embryophyta</taxon>
        <taxon>Tracheophyta</taxon>
        <taxon>Spermatophyta</taxon>
        <taxon>Magnoliopsida</taxon>
        <taxon>eudicotyledons</taxon>
        <taxon>Gunneridae</taxon>
        <taxon>Pentapetalae</taxon>
        <taxon>rosids</taxon>
        <taxon>fabids</taxon>
        <taxon>Rosales</taxon>
        <taxon>Rosaceae</taxon>
        <taxon>Amygdaloideae</taxon>
        <taxon>Amygdaleae</taxon>
        <taxon>Prunus</taxon>
    </lineage>
</organism>
<evidence type="ECO:0000313" key="2">
    <source>
        <dbReference type="EMBL" id="KAI5344236.1"/>
    </source>
</evidence>
<sequence>MKDLEKNQTYILEILPPGKRTVGCRWVFTIKHNVDGSVERYKAKLVAKGYTQTYDNDYKETFTPVAKLNTVKVLLTLTANLDWQLHQFDVNAFLHGELTKEVYMDLSLGYTTST</sequence>
<proteinExistence type="predicted"/>
<feature type="domain" description="Reverse transcriptase Ty1/copia-type" evidence="1">
    <location>
        <begin position="7"/>
        <end position="111"/>
    </location>
</feature>
<reference evidence="2 3" key="1">
    <citation type="journal article" date="2022" name="G3 (Bethesda)">
        <title>Whole-genome sequence and methylome profiling of the almond [Prunus dulcis (Mill.) D.A. Webb] cultivar 'Nonpareil'.</title>
        <authorList>
            <person name="D'Amico-Willman K.M."/>
            <person name="Ouma W.Z."/>
            <person name="Meulia T."/>
            <person name="Sideli G.M."/>
            <person name="Gradziel T.M."/>
            <person name="Fresnedo-Ramirez J."/>
        </authorList>
    </citation>
    <scope>NUCLEOTIDE SEQUENCE [LARGE SCALE GENOMIC DNA]</scope>
    <source>
        <strain evidence="2">Clone GOH B32 T37-40</strain>
    </source>
</reference>
<accession>A0AAD4WL47</accession>
<dbReference type="EMBL" id="JAJFAZ020000002">
    <property type="protein sequence ID" value="KAI5344236.1"/>
    <property type="molecule type" value="Genomic_DNA"/>
</dbReference>
<dbReference type="Proteomes" id="UP001054821">
    <property type="component" value="Chromosome 2"/>
</dbReference>
<gene>
    <name evidence="2" type="ORF">L3X38_012113</name>
</gene>